<gene>
    <name evidence="2" type="ORF">ACD_80C00012G0027</name>
</gene>
<dbReference type="InterPro" id="IPR007345">
    <property type="entry name" value="Polysacch_pyruvyl_Trfase"/>
</dbReference>
<evidence type="ECO:0000313" key="2">
    <source>
        <dbReference type="EMBL" id="EKD25611.1"/>
    </source>
</evidence>
<sequence>MKVNDKLDISEKNILIIGNRSYKNLGDELILLWTVKLLLQEEKNITIAAYDPERLKNFFSQFVDVSKITFVTEIPKGFRSWIRYLREEKLKERKLYRKVDAVIVGGGEIITEENKNSYRYRLASLLPCLRKPRYLMWGIQVPKKIFNRFLFTRILKRTKHIFARDHETVHALKTYGYHNVEFFMDTSFFAYPRKKMKNEEWMMNNWKKYIIVNLNKNAEQFLAEIIQDVKKLYNQWYEIIYIPVAKGKGEHYDDMRYARKIQTGTGIKDQQFNMMDREEDFGSFIKTLAQAHMVITSRLHLFLVASFLGVPTKVYPYQKKILKMQHTLEELKI</sequence>
<comment type="caution">
    <text evidence="2">The sequence shown here is derived from an EMBL/GenBank/DDBJ whole genome shotgun (WGS) entry which is preliminary data.</text>
</comment>
<dbReference type="AlphaFoldDB" id="K1XK83"/>
<organism evidence="2">
    <name type="scientific">uncultured bacterium</name>
    <name type="common">gcode 4</name>
    <dbReference type="NCBI Taxonomy" id="1234023"/>
    <lineage>
        <taxon>Bacteria</taxon>
        <taxon>environmental samples</taxon>
    </lineage>
</organism>
<accession>K1XK83</accession>
<name>K1XK83_9BACT</name>
<evidence type="ECO:0000259" key="1">
    <source>
        <dbReference type="Pfam" id="PF04230"/>
    </source>
</evidence>
<dbReference type="PANTHER" id="PTHR36836:SF1">
    <property type="entry name" value="COLANIC ACID BIOSYNTHESIS PROTEIN WCAK"/>
    <property type="match status" value="1"/>
</dbReference>
<reference evidence="2" key="1">
    <citation type="journal article" date="2012" name="Science">
        <title>Fermentation, hydrogen, and sulfur metabolism in multiple uncultivated bacterial phyla.</title>
        <authorList>
            <person name="Wrighton K.C."/>
            <person name="Thomas B.C."/>
            <person name="Sharon I."/>
            <person name="Miller C.S."/>
            <person name="Castelle C.J."/>
            <person name="VerBerkmoes N.C."/>
            <person name="Wilkins M.J."/>
            <person name="Hettich R.L."/>
            <person name="Lipton M.S."/>
            <person name="Williams K.H."/>
            <person name="Long P.E."/>
            <person name="Banfield J.F."/>
        </authorList>
    </citation>
    <scope>NUCLEOTIDE SEQUENCE [LARGE SCALE GENOMIC DNA]</scope>
</reference>
<protein>
    <recommendedName>
        <fullName evidence="1">Polysaccharide pyruvyl transferase domain-containing protein</fullName>
    </recommendedName>
</protein>
<dbReference type="Pfam" id="PF04230">
    <property type="entry name" value="PS_pyruv_trans"/>
    <property type="match status" value="1"/>
</dbReference>
<dbReference type="PANTHER" id="PTHR36836">
    <property type="entry name" value="COLANIC ACID BIOSYNTHESIS PROTEIN WCAK"/>
    <property type="match status" value="1"/>
</dbReference>
<feature type="domain" description="Polysaccharide pyruvyl transferase" evidence="1">
    <location>
        <begin position="24"/>
        <end position="312"/>
    </location>
</feature>
<proteinExistence type="predicted"/>
<dbReference type="EMBL" id="AMFJ01036019">
    <property type="protein sequence ID" value="EKD25611.1"/>
    <property type="molecule type" value="Genomic_DNA"/>
</dbReference>